<protein>
    <submittedName>
        <fullName evidence="8">RsmB/NOP family class I SAM-dependent RNA methyltransferase</fullName>
    </submittedName>
</protein>
<dbReference type="GO" id="GO:0006396">
    <property type="term" value="P:RNA processing"/>
    <property type="evidence" value="ECO:0007669"/>
    <property type="project" value="InterPro"/>
</dbReference>
<dbReference type="InterPro" id="IPR023267">
    <property type="entry name" value="RCMT"/>
</dbReference>
<evidence type="ECO:0000256" key="2">
    <source>
        <dbReference type="ARBA" id="ARBA00022603"/>
    </source>
</evidence>
<dbReference type="InterPro" id="IPR001678">
    <property type="entry name" value="MeTrfase_RsmB-F_NOP2_dom"/>
</dbReference>
<sequence length="486" mass="52586">MRHRRPARTPGNAHLKSRGGRGIPEEFIARCARIVPDLDEFLAAMTRPVPTTVRVNTLKAVRDEALARLADLALEPLPWSNLAFRLGDGAAIGRRLEHFVGLVYVQDAASMVPPLLLGPEPGETVLDIAAAPGSKTTQMAAMMRNRGLLIANDFSRGRVRGLIGNVDRAGCLNVCVCRMDGIKLARDVEGACDRVLVDAPCTCEGIMRRTASVLDRWSLDSIAKFSRLQKGLIVAGYRALRPGGMMVYSTCTVAPEENEVVVAYLLERFPEAEVLPAALPGFVMRPGLAVWAGAALPAALVNSRRILPQDNDTEAFFVALVRKPADGGGQVRSLPVSGPSVPGAVSAVRTVSSLARRFGIPEPVLADLEAVLAPNQGTVFLATPEVMRFDAVRPMRRGIRLCRVFPHSVKPTTHAMQLLGRYATRNRIEVSRDEAVMLIAGGQVRIESDCEDGFALINCDGFTVGVGLYHRPVLKSQIPRFRPVDG</sequence>
<feature type="binding site" evidence="6">
    <location>
        <position position="198"/>
    </location>
    <ligand>
        <name>S-adenosyl-L-methionine</name>
        <dbReference type="ChEBI" id="CHEBI:59789"/>
    </ligand>
</feature>
<accession>A0A7V0T582</accession>
<evidence type="ECO:0000256" key="5">
    <source>
        <dbReference type="ARBA" id="ARBA00022884"/>
    </source>
</evidence>
<dbReference type="InterPro" id="IPR049560">
    <property type="entry name" value="MeTrfase_RsmB-F_NOP2_cat"/>
</dbReference>
<keyword evidence="3 6" id="KW-0808">Transferase</keyword>
<feature type="active site" description="Nucleophile" evidence="6">
    <location>
        <position position="251"/>
    </location>
</feature>
<dbReference type="GO" id="GO:0008173">
    <property type="term" value="F:RNA methyltransferase activity"/>
    <property type="evidence" value="ECO:0007669"/>
    <property type="project" value="InterPro"/>
</dbReference>
<dbReference type="PROSITE" id="PS51686">
    <property type="entry name" value="SAM_MT_RSMB_NOP"/>
    <property type="match status" value="1"/>
</dbReference>
<dbReference type="PANTHER" id="PTHR22807:SF30">
    <property type="entry name" value="28S RRNA (CYTOSINE(4447)-C(5))-METHYLTRANSFERASE-RELATED"/>
    <property type="match status" value="1"/>
</dbReference>
<proteinExistence type="inferred from homology"/>
<dbReference type="GO" id="GO:0003723">
    <property type="term" value="F:RNA binding"/>
    <property type="evidence" value="ECO:0007669"/>
    <property type="project" value="UniProtKB-UniRule"/>
</dbReference>
<dbReference type="NCBIfam" id="TIGR00446">
    <property type="entry name" value="nop2p"/>
    <property type="match status" value="1"/>
</dbReference>
<dbReference type="InterPro" id="IPR011023">
    <property type="entry name" value="Nop2p"/>
</dbReference>
<dbReference type="SUPFAM" id="SSF53335">
    <property type="entry name" value="S-adenosyl-L-methionine-dependent methyltransferases"/>
    <property type="match status" value="1"/>
</dbReference>
<keyword evidence="4 6" id="KW-0949">S-adenosyl-L-methionine</keyword>
<comment type="caution">
    <text evidence="8">The sequence shown here is derived from an EMBL/GenBank/DDBJ whole genome shotgun (WGS) entry which is preliminary data.</text>
</comment>
<reference evidence="8" key="1">
    <citation type="journal article" date="2020" name="mSystems">
        <title>Genome- and Community-Level Interaction Insights into Carbon Utilization and Element Cycling Functions of Hydrothermarchaeota in Hydrothermal Sediment.</title>
        <authorList>
            <person name="Zhou Z."/>
            <person name="Liu Y."/>
            <person name="Xu W."/>
            <person name="Pan J."/>
            <person name="Luo Z.H."/>
            <person name="Li M."/>
        </authorList>
    </citation>
    <scope>NUCLEOTIDE SEQUENCE [LARGE SCALE GENOMIC DNA]</scope>
    <source>
        <strain evidence="8">SpSt-1182</strain>
    </source>
</reference>
<dbReference type="InterPro" id="IPR029063">
    <property type="entry name" value="SAM-dependent_MTases_sf"/>
</dbReference>
<dbReference type="AlphaFoldDB" id="A0A7V0T582"/>
<keyword evidence="2 6" id="KW-0489">Methyltransferase</keyword>
<dbReference type="EMBL" id="DSBX01000076">
    <property type="protein sequence ID" value="HDQ99046.1"/>
    <property type="molecule type" value="Genomic_DNA"/>
</dbReference>
<comment type="similarity">
    <text evidence="6">Belongs to the class I-like SAM-binding methyltransferase superfamily. RsmB/NOP family.</text>
</comment>
<feature type="binding site" evidence="6">
    <location>
        <position position="153"/>
    </location>
    <ligand>
        <name>S-adenosyl-L-methionine</name>
        <dbReference type="ChEBI" id="CHEBI:59789"/>
    </ligand>
</feature>
<dbReference type="Pfam" id="PF01189">
    <property type="entry name" value="Methyltr_RsmB-F"/>
    <property type="match status" value="1"/>
</dbReference>
<feature type="binding site" evidence="6">
    <location>
        <position position="180"/>
    </location>
    <ligand>
        <name>S-adenosyl-L-methionine</name>
        <dbReference type="ChEBI" id="CHEBI:59789"/>
    </ligand>
</feature>
<gene>
    <name evidence="8" type="ORF">ENN51_01990</name>
</gene>
<dbReference type="GO" id="GO:0001510">
    <property type="term" value="P:RNA methylation"/>
    <property type="evidence" value="ECO:0007669"/>
    <property type="project" value="InterPro"/>
</dbReference>
<evidence type="ECO:0000256" key="6">
    <source>
        <dbReference type="PROSITE-ProRule" id="PRU01023"/>
    </source>
</evidence>
<dbReference type="GO" id="GO:0008757">
    <property type="term" value="F:S-adenosylmethionine-dependent methyltransferase activity"/>
    <property type="evidence" value="ECO:0007669"/>
    <property type="project" value="InterPro"/>
</dbReference>
<dbReference type="InterPro" id="IPR031341">
    <property type="entry name" value="Methyltr_RsmF_N"/>
</dbReference>
<keyword evidence="1" id="KW-0963">Cytoplasm</keyword>
<evidence type="ECO:0000259" key="7">
    <source>
        <dbReference type="PROSITE" id="PS51686"/>
    </source>
</evidence>
<dbReference type="Gene3D" id="3.10.450.720">
    <property type="match status" value="1"/>
</dbReference>
<evidence type="ECO:0000256" key="1">
    <source>
        <dbReference type="ARBA" id="ARBA00022490"/>
    </source>
</evidence>
<dbReference type="Proteomes" id="UP000885672">
    <property type="component" value="Unassembled WGS sequence"/>
</dbReference>
<keyword evidence="5 6" id="KW-0694">RNA-binding</keyword>
<evidence type="ECO:0000256" key="4">
    <source>
        <dbReference type="ARBA" id="ARBA00022691"/>
    </source>
</evidence>
<name>A0A7V0T582_UNCW3</name>
<feature type="binding site" evidence="6">
    <location>
        <begin position="129"/>
        <end position="135"/>
    </location>
    <ligand>
        <name>S-adenosyl-L-methionine</name>
        <dbReference type="ChEBI" id="CHEBI:59789"/>
    </ligand>
</feature>
<dbReference type="Gene3D" id="3.40.50.150">
    <property type="entry name" value="Vaccinia Virus protein VP39"/>
    <property type="match status" value="1"/>
</dbReference>
<dbReference type="PANTHER" id="PTHR22807">
    <property type="entry name" value="NOP2 YEAST -RELATED NOL1/NOP2/FMU SUN DOMAIN-CONTAINING"/>
    <property type="match status" value="1"/>
</dbReference>
<evidence type="ECO:0000256" key="3">
    <source>
        <dbReference type="ARBA" id="ARBA00022679"/>
    </source>
</evidence>
<evidence type="ECO:0000313" key="8">
    <source>
        <dbReference type="EMBL" id="HDQ99046.1"/>
    </source>
</evidence>
<dbReference type="Pfam" id="PF17125">
    <property type="entry name" value="Methyltr_RsmF_N"/>
    <property type="match status" value="1"/>
</dbReference>
<dbReference type="PRINTS" id="PR02008">
    <property type="entry name" value="RCMTFAMILY"/>
</dbReference>
<organism evidence="8">
    <name type="scientific">candidate division WOR-3 bacterium</name>
    <dbReference type="NCBI Taxonomy" id="2052148"/>
    <lineage>
        <taxon>Bacteria</taxon>
        <taxon>Bacteria division WOR-3</taxon>
    </lineage>
</organism>
<feature type="domain" description="SAM-dependent MTase RsmB/NOP-type" evidence="7">
    <location>
        <begin position="41"/>
        <end position="324"/>
    </location>
</feature>